<protein>
    <recommendedName>
        <fullName evidence="4">T9SS C-terminal target domain-containing protein</fullName>
    </recommendedName>
</protein>
<evidence type="ECO:0000313" key="2">
    <source>
        <dbReference type="EMBL" id="KAA6302751.1"/>
    </source>
</evidence>
<accession>A0A5M8P2V7</accession>
<keyword evidence="1" id="KW-0732">Signal</keyword>
<dbReference type="InterPro" id="IPR026444">
    <property type="entry name" value="Secre_tail"/>
</dbReference>
<dbReference type="Proteomes" id="UP000324575">
    <property type="component" value="Unassembled WGS sequence"/>
</dbReference>
<reference evidence="2 3" key="1">
    <citation type="submission" date="2019-03" db="EMBL/GenBank/DDBJ databases">
        <title>Single cell metagenomics reveals metabolic interactions within the superorganism composed of flagellate Streblomastix strix and complex community of Bacteroidetes bacteria on its surface.</title>
        <authorList>
            <person name="Treitli S.C."/>
            <person name="Kolisko M."/>
            <person name="Husnik F."/>
            <person name="Keeling P."/>
            <person name="Hampl V."/>
        </authorList>
    </citation>
    <scope>NUCLEOTIDE SEQUENCE [LARGE SCALE GENOMIC DNA]</scope>
    <source>
        <strain evidence="2">St1</strain>
    </source>
</reference>
<evidence type="ECO:0000313" key="3">
    <source>
        <dbReference type="Proteomes" id="UP000324575"/>
    </source>
</evidence>
<dbReference type="NCBIfam" id="TIGR04183">
    <property type="entry name" value="Por_Secre_tail"/>
    <property type="match status" value="1"/>
</dbReference>
<evidence type="ECO:0008006" key="4">
    <source>
        <dbReference type="Google" id="ProtNLM"/>
    </source>
</evidence>
<evidence type="ECO:0000256" key="1">
    <source>
        <dbReference type="SAM" id="SignalP"/>
    </source>
</evidence>
<organism evidence="2 3">
    <name type="scientific">Candidatus Ordinivivax streblomastigis</name>
    <dbReference type="NCBI Taxonomy" id="2540710"/>
    <lineage>
        <taxon>Bacteria</taxon>
        <taxon>Pseudomonadati</taxon>
        <taxon>Bacteroidota</taxon>
        <taxon>Bacteroidia</taxon>
        <taxon>Bacteroidales</taxon>
        <taxon>Candidatus Ordinivivax</taxon>
    </lineage>
</organism>
<gene>
    <name evidence="2" type="ORF">EZS26_000921</name>
</gene>
<dbReference type="AlphaFoldDB" id="A0A5M8P2V7"/>
<feature type="signal peptide" evidence="1">
    <location>
        <begin position="1"/>
        <end position="23"/>
    </location>
</feature>
<name>A0A5M8P2V7_9BACT</name>
<feature type="chain" id="PRO_5024324853" description="T9SS C-terminal target domain-containing protein" evidence="1">
    <location>
        <begin position="24"/>
        <end position="800"/>
    </location>
</feature>
<sequence>MKKTFFYSFLMALGLLGFNAKVAGEVTPALPVEVYNLPDYFTKVTDFSSFTSGESLYVYNEGTGKFLSQGSNWGTRAVVSLDDAKSFAVEKYADESLDDYYILKINNTVAGTGNRLGLAYTGVSDIYTDGAPSNTGSGQNKWSLTAVTGGKFKISSYYTAHLASPITDAYLAPNTLTDYNVVTLNDATSADRNEWSFYSFDAGQETLFKEKVRLYKLIKVANESLAITENSAVQAAYEAAITVWENGASNLEVVYAGRDALALALGQFVVNPNFDGANYNERLFYWDYSAKGYNVSGINTIGFGNGTTEIYRRVAVLTQTISNLPAGLYRFSAQAFGGSDAFLYATTSLGTFETKLPVLANGETNTATAAASFALGLYPVSVDFTLTEPGNVSFGVNSKVNNLWTIFNSFKLERIGGLDAPATAEQIDALQAIIENANNYLASLAGQIQAETEEQQPGQYAYADALALTNKIAEALTHLADTPKANQTLSYGVEINALVAALENSYKTAKNSLSVGDYYIKKTASDLYWTNMKAVTNEEKPEFKALYEENIDEQLWTITLDGGRYKIVNVHQDTYSGDLYNRFITEKGTFPQSNKIASGYTQAWNTFDLFYNGTAYAVQRTGSASHEFWRLDDSNFVIWSSTTLNIATDFILDFISVNTVLEQAVVAGQAKLENAVIGNANGQYLQSVYDDFDAALIAASAKVTAGTATAQDLITFKAAEALFIPNEITGLVQAFAEKLIVVSQEKAIRAIASEKTTVSVYNLIGALVYQTTISEETIIPLESGIYLVKADNKVSKVIVK</sequence>
<comment type="caution">
    <text evidence="2">The sequence shown here is derived from an EMBL/GenBank/DDBJ whole genome shotgun (WGS) entry which is preliminary data.</text>
</comment>
<dbReference type="EMBL" id="SNRX01000005">
    <property type="protein sequence ID" value="KAA6302751.1"/>
    <property type="molecule type" value="Genomic_DNA"/>
</dbReference>
<proteinExistence type="predicted"/>